<feature type="region of interest" description="Disordered" evidence="9">
    <location>
        <begin position="792"/>
        <end position="963"/>
    </location>
</feature>
<keyword evidence="7" id="KW-0539">Nucleus</keyword>
<evidence type="ECO:0000256" key="6">
    <source>
        <dbReference type="ARBA" id="ARBA00023163"/>
    </source>
</evidence>
<evidence type="ECO:0000313" key="13">
    <source>
        <dbReference type="RefSeq" id="XP_030369742.1"/>
    </source>
</evidence>
<dbReference type="GeneID" id="115620580"/>
<evidence type="ECO:0000256" key="4">
    <source>
        <dbReference type="ARBA" id="ARBA00023015"/>
    </source>
</evidence>
<dbReference type="GO" id="GO:0003723">
    <property type="term" value="F:RNA binding"/>
    <property type="evidence" value="ECO:0007669"/>
    <property type="project" value="UniProtKB-UniRule"/>
</dbReference>
<evidence type="ECO:0000256" key="9">
    <source>
        <dbReference type="SAM" id="MobiDB-lite"/>
    </source>
</evidence>
<proteinExistence type="predicted"/>
<accession>A0A6J2T4C7</accession>
<dbReference type="InterPro" id="IPR034605">
    <property type="entry name" value="PGC-1"/>
</dbReference>
<dbReference type="PANTHER" id="PTHR15528">
    <property type="entry name" value="PEROXISOME PROLIFERATOR ACTIVATED RECEPTOR GAMMA COACTIVATOR 1 PGC-1 -RELATED"/>
    <property type="match status" value="1"/>
</dbReference>
<dbReference type="Pfam" id="PF00076">
    <property type="entry name" value="RRM_1"/>
    <property type="match status" value="1"/>
</dbReference>
<dbReference type="Gene3D" id="3.30.70.330">
    <property type="match status" value="1"/>
</dbReference>
<dbReference type="CDD" id="cd12357">
    <property type="entry name" value="RRM_PPARGC1A_like"/>
    <property type="match status" value="1"/>
</dbReference>
<feature type="region of interest" description="Disordered" evidence="9">
    <location>
        <begin position="116"/>
        <end position="161"/>
    </location>
</feature>
<dbReference type="InterPro" id="IPR012677">
    <property type="entry name" value="Nucleotide-bd_a/b_plait_sf"/>
</dbReference>
<feature type="compositionally biased region" description="Polar residues" evidence="9">
    <location>
        <begin position="125"/>
        <end position="141"/>
    </location>
</feature>
<dbReference type="PROSITE" id="PS50102">
    <property type="entry name" value="RRM"/>
    <property type="match status" value="1"/>
</dbReference>
<dbReference type="SUPFAM" id="SSF54928">
    <property type="entry name" value="RNA-binding domain, RBD"/>
    <property type="match status" value="1"/>
</dbReference>
<evidence type="ECO:0000313" key="12">
    <source>
        <dbReference type="RefSeq" id="XP_030369740.1"/>
    </source>
</evidence>
<keyword evidence="2" id="KW-0597">Phosphoprotein</keyword>
<evidence type="ECO:0000256" key="3">
    <source>
        <dbReference type="ARBA" id="ARBA00022884"/>
    </source>
</evidence>
<dbReference type="RefSeq" id="XP_030369742.1">
    <property type="nucleotide sequence ID" value="XM_030513882.1"/>
</dbReference>
<dbReference type="SMART" id="SM00360">
    <property type="entry name" value="RRM"/>
    <property type="match status" value="1"/>
</dbReference>
<dbReference type="InterPro" id="IPR035979">
    <property type="entry name" value="RBD_domain_sf"/>
</dbReference>
<dbReference type="GO" id="GO:0005634">
    <property type="term" value="C:nucleus"/>
    <property type="evidence" value="ECO:0007669"/>
    <property type="project" value="UniProtKB-SubCell"/>
</dbReference>
<evidence type="ECO:0000313" key="11">
    <source>
        <dbReference type="Proteomes" id="UP000504634"/>
    </source>
</evidence>
<dbReference type="CTD" id="6345"/>
<dbReference type="GO" id="GO:0003712">
    <property type="term" value="F:transcription coregulator activity"/>
    <property type="evidence" value="ECO:0007669"/>
    <property type="project" value="InterPro"/>
</dbReference>
<dbReference type="RefSeq" id="XP_030369740.1">
    <property type="nucleotide sequence ID" value="XM_030513880.1"/>
</dbReference>
<feature type="compositionally biased region" description="Basic residues" evidence="9">
    <location>
        <begin position="925"/>
        <end position="934"/>
    </location>
</feature>
<dbReference type="AlphaFoldDB" id="A0A6J2T4C7"/>
<evidence type="ECO:0000256" key="5">
    <source>
        <dbReference type="ARBA" id="ARBA00023159"/>
    </source>
</evidence>
<organism evidence="11 13">
    <name type="scientific">Drosophila lebanonensis</name>
    <name type="common">Fruit fly</name>
    <name type="synonym">Scaptodrosophila lebanonensis</name>
    <dbReference type="NCBI Taxonomy" id="7225"/>
    <lineage>
        <taxon>Eukaryota</taxon>
        <taxon>Metazoa</taxon>
        <taxon>Ecdysozoa</taxon>
        <taxon>Arthropoda</taxon>
        <taxon>Hexapoda</taxon>
        <taxon>Insecta</taxon>
        <taxon>Pterygota</taxon>
        <taxon>Neoptera</taxon>
        <taxon>Endopterygota</taxon>
        <taxon>Diptera</taxon>
        <taxon>Brachycera</taxon>
        <taxon>Muscomorpha</taxon>
        <taxon>Ephydroidea</taxon>
        <taxon>Drosophilidae</taxon>
        <taxon>Scaptodrosophila</taxon>
    </lineage>
</organism>
<name>A0A6J2T4C7_DROLE</name>
<sequence length="1142" mass="126167">MDSSRLLNVFQEDAFEGNFNKYESETYFWSNDNVDINMELTDTLNGILPMSPTEDLLMKHNEEELQNSKNILIYNELVEQQLSEHDANEINSPVYQAISDSVTDDAFVDSKRSCIEDDAEENAPSECSNSTFRTRTDSSSIGDYESHSSDYDDDDFDDHMQPPEGFVVHTSAVHKKLKSRTFSTNTISSDTDAFGLNFDANNFDANNFDLAEFITKDDFAMNMCTLRLKDLPISLKPPAAVSEEPISNKAELEVLAVSETLPQPIIVSSKSIDSDDDNDSIIDVETIDIDESLWVQGKASDMSFIDNVKDDPSWCPKQTKKSNGNSNTIKEQKTTQTSTIDCNSKTAEASTTRKTTSTVVGATHKPKTSKNICLVPNKKQCDILKRKVGTKTPSTATTLVKSTKAAAKKLQEALKAAATITTQSTNAKANVEARKGVGIGGKNLALIKQQRDSIGAAPNHEICSNEETLPNGQLPVAENTQNTTTIITPDAPKRKLNLEEYKQRRCGGTFATRPFIKSEVLPDKIAKLDTNTSKAATTTPVVLAATKVHPSPHKAAISSIVNSLKNQAPPAETPTDPITVARNKVLRMLEMKRAQQLKILDSRVSAKVPRVTKLPPLKDIVKDTYCMDTKSEEAPQPVVISSSKVHTDYEEIIIVSASCNTDITIPPCHISVALKDNKVPPNSRSLLKSSVLLYNISNSNDGPTNLNNSLIASIQCEVVKKTSGALNMNTTAATPEADPQSTDKNAQHGEDMVIMHLPKDRVRKQQVSMATQTELQPEFPLLVLPTIKRKSRDRTRCVYRKRRNSSTGSEESSSSSTSSSASCRSLESCRSRSHSRSNSIERLRHMDVASATCGNSSSVGGGGYSSRSTHRHRSSVSSSSYSEAGKYERAQRRQRRTSYNKRRSKKHTRSTSSTSGSEYSDRSRSPIRQRRSRSRSNSDTRYGEGGNKSHNNNNRRSFVDRNVSQPAVEERRIVYVGRIEQETTKEMLRRKFVSYGPIKQITIHYKENGMKYGFVTYERAQDAFTAIDTSARNTQINMYDISFGGRRAFCRASYADLDNAGINNYHSYVFPTAVNAPPKQEDSFEALLQKVKAKMNASKPAAAVTTTTPATSPEAMVVSCDAPINATNRNVNSKETEKSCQI</sequence>
<feature type="compositionally biased region" description="Basic residues" evidence="9">
    <location>
        <begin position="792"/>
        <end position="804"/>
    </location>
</feature>
<gene>
    <name evidence="12 13" type="primary">LOC115620580</name>
</gene>
<reference evidence="12 13" key="1">
    <citation type="submission" date="2025-04" db="UniProtKB">
        <authorList>
            <consortium name="RefSeq"/>
        </authorList>
    </citation>
    <scope>IDENTIFICATION</scope>
    <source>
        <strain evidence="12 13">11010-0011.00</strain>
        <tissue evidence="12 13">Whole body</tissue>
    </source>
</reference>
<dbReference type="OrthoDB" id="10047851at2759"/>
<feature type="compositionally biased region" description="Low complexity" evidence="9">
    <location>
        <begin position="805"/>
        <end position="828"/>
    </location>
</feature>
<dbReference type="PANTHER" id="PTHR15528:SF11">
    <property type="entry name" value="FI18188P1"/>
    <property type="match status" value="1"/>
</dbReference>
<evidence type="ECO:0000256" key="2">
    <source>
        <dbReference type="ARBA" id="ARBA00022553"/>
    </source>
</evidence>
<dbReference type="GO" id="GO:0045944">
    <property type="term" value="P:positive regulation of transcription by RNA polymerase II"/>
    <property type="evidence" value="ECO:0007669"/>
    <property type="project" value="TreeGrafter"/>
</dbReference>
<evidence type="ECO:0000256" key="8">
    <source>
        <dbReference type="PROSITE-ProRule" id="PRU00176"/>
    </source>
</evidence>
<keyword evidence="6" id="KW-0804">Transcription</keyword>
<dbReference type="Proteomes" id="UP000504634">
    <property type="component" value="Unplaced"/>
</dbReference>
<evidence type="ECO:0000256" key="7">
    <source>
        <dbReference type="ARBA" id="ARBA00023242"/>
    </source>
</evidence>
<dbReference type="InterPro" id="IPR000504">
    <property type="entry name" value="RRM_dom"/>
</dbReference>
<keyword evidence="11" id="KW-1185">Reference proteome</keyword>
<feature type="domain" description="RRM" evidence="10">
    <location>
        <begin position="972"/>
        <end position="1055"/>
    </location>
</feature>
<evidence type="ECO:0000256" key="1">
    <source>
        <dbReference type="ARBA" id="ARBA00004123"/>
    </source>
</evidence>
<evidence type="ECO:0000259" key="10">
    <source>
        <dbReference type="PROSITE" id="PS50102"/>
    </source>
</evidence>
<keyword evidence="3 8" id="KW-0694">RNA-binding</keyword>
<feature type="compositionally biased region" description="Basic residues" evidence="9">
    <location>
        <begin position="892"/>
        <end position="909"/>
    </location>
</feature>
<keyword evidence="4" id="KW-0805">Transcription regulation</keyword>
<comment type="subcellular location">
    <subcellularLocation>
        <location evidence="1">Nucleus</location>
    </subcellularLocation>
</comment>
<keyword evidence="5" id="KW-0010">Activator</keyword>
<protein>
    <submittedName>
        <fullName evidence="12 13">Uncharacterized protein LOC115620580 isoform X1</fullName>
    </submittedName>
</protein>